<keyword evidence="5" id="KW-0813">Transport</keyword>
<dbReference type="InterPro" id="IPR026627">
    <property type="entry name" value="NDUFB2_animal"/>
</dbReference>
<dbReference type="Proteomes" id="UP001566132">
    <property type="component" value="Unassembled WGS sequence"/>
</dbReference>
<comment type="similarity">
    <text evidence="3">Belongs to the complex I NDUFB2 subunit family.</text>
</comment>
<evidence type="ECO:0000256" key="9">
    <source>
        <dbReference type="ARBA" id="ARBA00022982"/>
    </source>
</evidence>
<dbReference type="Pfam" id="PF14813">
    <property type="entry name" value="NADH_B2"/>
    <property type="match status" value="1"/>
</dbReference>
<evidence type="ECO:0000256" key="7">
    <source>
        <dbReference type="ARBA" id="ARBA00022792"/>
    </source>
</evidence>
<evidence type="ECO:0000256" key="1">
    <source>
        <dbReference type="ARBA" id="ARBA00003195"/>
    </source>
</evidence>
<accession>A0ABD1EZ80</accession>
<evidence type="ECO:0000256" key="8">
    <source>
        <dbReference type="ARBA" id="ARBA00022946"/>
    </source>
</evidence>
<dbReference type="PANTHER" id="PTHR15223">
    <property type="entry name" value="NADH-UBIQUINONE OXIDOREDUCTASE AGGG SUBUNIT"/>
    <property type="match status" value="1"/>
</dbReference>
<evidence type="ECO:0008006" key="14">
    <source>
        <dbReference type="Google" id="ProtNLM"/>
    </source>
</evidence>
<comment type="function">
    <text evidence="1">Accessory subunit of the mitochondrial membrane respiratory chain NADH dehydrogenase (Complex I), that is believed not to be involved in catalysis. Complex I functions in the transfer of electrons from NADH to the respiratory chain. The immediate electron acceptor for the enzyme is believed to be ubiquinone.</text>
</comment>
<keyword evidence="13" id="KW-1185">Reference proteome</keyword>
<evidence type="ECO:0000256" key="11">
    <source>
        <dbReference type="ARBA" id="ARBA00023136"/>
    </source>
</evidence>
<keyword evidence="11" id="KW-0472">Membrane</keyword>
<dbReference type="PANTHER" id="PTHR15223:SF1">
    <property type="entry name" value="NADH DEHYDROGENASE [UBIQUINONE] 1 BETA SUBCOMPLEX SUBUNIT 2, MITOCHONDRIAL"/>
    <property type="match status" value="1"/>
</dbReference>
<keyword evidence="10" id="KW-0496">Mitochondrion</keyword>
<proteinExistence type="inferred from homology"/>
<keyword evidence="8" id="KW-0809">Transit peptide</keyword>
<evidence type="ECO:0000256" key="2">
    <source>
        <dbReference type="ARBA" id="ARBA00004443"/>
    </source>
</evidence>
<evidence type="ECO:0000256" key="6">
    <source>
        <dbReference type="ARBA" id="ARBA00022660"/>
    </source>
</evidence>
<evidence type="ECO:0000313" key="12">
    <source>
        <dbReference type="EMBL" id="KAL1506335.1"/>
    </source>
</evidence>
<sequence>MLLSRVPVALRAFSGLSKHKTQLKQSVRYSGDLVWAYRTPPPRTDKKFYVMGEVAQGFMWWWIFWHLWTEPDHILGEFEYPDARKWTDAELGIPDELEVDE</sequence>
<gene>
    <name evidence="12" type="ORF">ABEB36_005719</name>
</gene>
<name>A0ABD1EZ80_HYPHA</name>
<evidence type="ECO:0000256" key="3">
    <source>
        <dbReference type="ARBA" id="ARBA00005923"/>
    </source>
</evidence>
<evidence type="ECO:0000313" key="13">
    <source>
        <dbReference type="Proteomes" id="UP001566132"/>
    </source>
</evidence>
<comment type="subcellular location">
    <subcellularLocation>
        <location evidence="2">Mitochondrion inner membrane</location>
        <topology evidence="2">Peripheral membrane protein</topology>
        <orientation evidence="2">Matrix side</orientation>
    </subcellularLocation>
</comment>
<evidence type="ECO:0000256" key="5">
    <source>
        <dbReference type="ARBA" id="ARBA00022448"/>
    </source>
</evidence>
<keyword evidence="9" id="KW-0249">Electron transport</keyword>
<dbReference type="GO" id="GO:0005743">
    <property type="term" value="C:mitochondrial inner membrane"/>
    <property type="evidence" value="ECO:0007669"/>
    <property type="project" value="UniProtKB-SubCell"/>
</dbReference>
<evidence type="ECO:0000256" key="10">
    <source>
        <dbReference type="ARBA" id="ARBA00023128"/>
    </source>
</evidence>
<keyword evidence="7" id="KW-0999">Mitochondrion inner membrane</keyword>
<dbReference type="AlphaFoldDB" id="A0ABD1EZ80"/>
<organism evidence="12 13">
    <name type="scientific">Hypothenemus hampei</name>
    <name type="common">Coffee berry borer</name>
    <dbReference type="NCBI Taxonomy" id="57062"/>
    <lineage>
        <taxon>Eukaryota</taxon>
        <taxon>Metazoa</taxon>
        <taxon>Ecdysozoa</taxon>
        <taxon>Arthropoda</taxon>
        <taxon>Hexapoda</taxon>
        <taxon>Insecta</taxon>
        <taxon>Pterygota</taxon>
        <taxon>Neoptera</taxon>
        <taxon>Endopterygota</taxon>
        <taxon>Coleoptera</taxon>
        <taxon>Polyphaga</taxon>
        <taxon>Cucujiformia</taxon>
        <taxon>Curculionidae</taxon>
        <taxon>Scolytinae</taxon>
        <taxon>Hypothenemus</taxon>
    </lineage>
</organism>
<keyword evidence="6" id="KW-0679">Respiratory chain</keyword>
<dbReference type="EMBL" id="JBDJPC010000004">
    <property type="protein sequence ID" value="KAL1506335.1"/>
    <property type="molecule type" value="Genomic_DNA"/>
</dbReference>
<protein>
    <recommendedName>
        <fullName evidence="14">NADH dehydrogenase [ubiquinone] 1 beta subcomplex subunit 2, mitochondrial</fullName>
    </recommendedName>
</protein>
<comment type="subunit">
    <text evidence="4">Complex I is composed of 45 different subunits.</text>
</comment>
<reference evidence="12 13" key="1">
    <citation type="submission" date="2024-05" db="EMBL/GenBank/DDBJ databases">
        <title>Genetic variation in Jamaican populations of the coffee berry borer (Hypothenemus hampei).</title>
        <authorList>
            <person name="Errbii M."/>
            <person name="Myrie A."/>
        </authorList>
    </citation>
    <scope>NUCLEOTIDE SEQUENCE [LARGE SCALE GENOMIC DNA]</scope>
    <source>
        <strain evidence="12">JA-Hopewell-2020-01-JO</strain>
        <tissue evidence="12">Whole body</tissue>
    </source>
</reference>
<evidence type="ECO:0000256" key="4">
    <source>
        <dbReference type="ARBA" id="ARBA00011533"/>
    </source>
</evidence>
<comment type="caution">
    <text evidence="12">The sequence shown here is derived from an EMBL/GenBank/DDBJ whole genome shotgun (WGS) entry which is preliminary data.</text>
</comment>